<organism evidence="2 3">
    <name type="scientific">Cicer arietinum</name>
    <name type="common">Chickpea</name>
    <name type="synonym">Garbanzo</name>
    <dbReference type="NCBI Taxonomy" id="3827"/>
    <lineage>
        <taxon>Eukaryota</taxon>
        <taxon>Viridiplantae</taxon>
        <taxon>Streptophyta</taxon>
        <taxon>Embryophyta</taxon>
        <taxon>Tracheophyta</taxon>
        <taxon>Spermatophyta</taxon>
        <taxon>Magnoliopsida</taxon>
        <taxon>eudicotyledons</taxon>
        <taxon>Gunneridae</taxon>
        <taxon>Pentapetalae</taxon>
        <taxon>rosids</taxon>
        <taxon>fabids</taxon>
        <taxon>Fabales</taxon>
        <taxon>Fabaceae</taxon>
        <taxon>Papilionoideae</taxon>
        <taxon>50 kb inversion clade</taxon>
        <taxon>NPAAA clade</taxon>
        <taxon>Hologalegina</taxon>
        <taxon>IRL clade</taxon>
        <taxon>Cicereae</taxon>
        <taxon>Cicer</taxon>
    </lineage>
</organism>
<gene>
    <name evidence="3" type="primary">LOC105851983</name>
</gene>
<accession>A0A1S3E5B1</accession>
<feature type="compositionally biased region" description="Polar residues" evidence="1">
    <location>
        <begin position="188"/>
        <end position="202"/>
    </location>
</feature>
<feature type="region of interest" description="Disordered" evidence="1">
    <location>
        <begin position="390"/>
        <end position="422"/>
    </location>
</feature>
<feature type="compositionally biased region" description="Pro residues" evidence="1">
    <location>
        <begin position="390"/>
        <end position="404"/>
    </location>
</feature>
<keyword evidence="2" id="KW-1185">Reference proteome</keyword>
<dbReference type="Proteomes" id="UP000087171">
    <property type="component" value="Chromosome Ca4"/>
</dbReference>
<proteinExistence type="predicted"/>
<feature type="compositionally biased region" description="Pro residues" evidence="1">
    <location>
        <begin position="146"/>
        <end position="155"/>
    </location>
</feature>
<protein>
    <submittedName>
        <fullName evidence="3">Mucin-5AC-like</fullName>
    </submittedName>
</protein>
<dbReference type="STRING" id="3827.A0A1S3E5B1"/>
<dbReference type="AlphaFoldDB" id="A0A1S3E5B1"/>
<dbReference type="RefSeq" id="XP_012570564.1">
    <property type="nucleotide sequence ID" value="XM_012715110.1"/>
</dbReference>
<dbReference type="OrthoDB" id="848707at2759"/>
<evidence type="ECO:0000313" key="3">
    <source>
        <dbReference type="RefSeq" id="XP_012570564.1"/>
    </source>
</evidence>
<feature type="region of interest" description="Disordered" evidence="1">
    <location>
        <begin position="181"/>
        <end position="248"/>
    </location>
</feature>
<feature type="compositionally biased region" description="Basic and acidic residues" evidence="1">
    <location>
        <begin position="134"/>
        <end position="144"/>
    </location>
</feature>
<feature type="compositionally biased region" description="Basic and acidic residues" evidence="1">
    <location>
        <begin position="203"/>
        <end position="213"/>
    </location>
</feature>
<feature type="compositionally biased region" description="Basic residues" evidence="1">
    <location>
        <begin position="111"/>
        <end position="122"/>
    </location>
</feature>
<evidence type="ECO:0000256" key="1">
    <source>
        <dbReference type="SAM" id="MobiDB-lite"/>
    </source>
</evidence>
<name>A0A1S3E5B1_CICAR</name>
<evidence type="ECO:0000313" key="2">
    <source>
        <dbReference type="Proteomes" id="UP000087171"/>
    </source>
</evidence>
<reference evidence="3" key="2">
    <citation type="submission" date="2025-08" db="UniProtKB">
        <authorList>
            <consortium name="RefSeq"/>
        </authorList>
    </citation>
    <scope>IDENTIFICATION</scope>
    <source>
        <tissue evidence="3">Etiolated seedlings</tissue>
    </source>
</reference>
<sequence>MCQHTLIPHCGSHEYVSDNDALLIYHLLNCKRLNLPHVILQHMICAAKKDYRKNIVPYGMILTKIFRHFGVSLASEKSLIKISKFPTKNLSHMRNTASAPTPTPPSCPTSLKRKRSAGRRPPTHPISFSSPSTDPKKLSEKIPTPERSPPLPEHIPSPSTLFAQTSGTVSSAILHQKSISYAKRSSGKRPSTNPISFSSPSTDPKEISDKIPTPERSPPPPERSPEHIPSPSTLFAQTSGTVSSAIPSYTPHSPIHDFSTYLSNPLLSTMSPLFVSSQKTSSSIFGISQFLNFPATAGPSTSSVGPLPSVSSSFASIPSLSTMPIPSNTVVATSSQPSAHLPSTSTLAAPSNSDIMAALQIIMARQIQHDQETALLRIWMADHLAPKLGIPPPPPHPVPPPYQIPHPRKSSSSEGSSPSLAS</sequence>
<reference evidence="2" key="1">
    <citation type="journal article" date="2013" name="Nat. Biotechnol.">
        <title>Draft genome sequence of chickpea (Cicer arietinum) provides a resource for trait improvement.</title>
        <authorList>
            <person name="Varshney R.K."/>
            <person name="Song C."/>
            <person name="Saxena R.K."/>
            <person name="Azam S."/>
            <person name="Yu S."/>
            <person name="Sharpe A.G."/>
            <person name="Cannon S."/>
            <person name="Baek J."/>
            <person name="Rosen B.D."/>
            <person name="Tar'an B."/>
            <person name="Millan T."/>
            <person name="Zhang X."/>
            <person name="Ramsay L.D."/>
            <person name="Iwata A."/>
            <person name="Wang Y."/>
            <person name="Nelson W."/>
            <person name="Farmer A.D."/>
            <person name="Gaur P.M."/>
            <person name="Soderlund C."/>
            <person name="Penmetsa R.V."/>
            <person name="Xu C."/>
            <person name="Bharti A.K."/>
            <person name="He W."/>
            <person name="Winter P."/>
            <person name="Zhao S."/>
            <person name="Hane J.K."/>
            <person name="Carrasquilla-Garcia N."/>
            <person name="Condie J.A."/>
            <person name="Upadhyaya H.D."/>
            <person name="Luo M.C."/>
            <person name="Thudi M."/>
            <person name="Gowda C.L."/>
            <person name="Singh N.P."/>
            <person name="Lichtenzveig J."/>
            <person name="Gali K.K."/>
            <person name="Rubio J."/>
            <person name="Nadarajan N."/>
            <person name="Dolezel J."/>
            <person name="Bansal K.C."/>
            <person name="Xu X."/>
            <person name="Edwards D."/>
            <person name="Zhang G."/>
            <person name="Kahl G."/>
            <person name="Gil J."/>
            <person name="Singh K.B."/>
            <person name="Datta S.K."/>
            <person name="Jackson S.A."/>
            <person name="Wang J."/>
            <person name="Cook D.R."/>
        </authorList>
    </citation>
    <scope>NUCLEOTIDE SEQUENCE [LARGE SCALE GENOMIC DNA]</scope>
    <source>
        <strain evidence="2">cv. CDC Frontier</strain>
    </source>
</reference>
<feature type="compositionally biased region" description="Polar residues" evidence="1">
    <location>
        <begin position="233"/>
        <end position="248"/>
    </location>
</feature>
<feature type="region of interest" description="Disordered" evidence="1">
    <location>
        <begin position="91"/>
        <end position="162"/>
    </location>
</feature>
<feature type="compositionally biased region" description="Low complexity" evidence="1">
    <location>
        <begin position="410"/>
        <end position="422"/>
    </location>
</feature>